<evidence type="ECO:0000256" key="1">
    <source>
        <dbReference type="SAM" id="Phobius"/>
    </source>
</evidence>
<dbReference type="AlphaFoldDB" id="A0A085WFF0"/>
<protein>
    <submittedName>
        <fullName evidence="2">Uncharacterized protein</fullName>
    </submittedName>
</protein>
<feature type="transmembrane region" description="Helical" evidence="1">
    <location>
        <begin position="57"/>
        <end position="78"/>
    </location>
</feature>
<dbReference type="RefSeq" id="WP_044192252.1">
    <property type="nucleotide sequence ID" value="NZ_JMCB01000010.1"/>
</dbReference>
<dbReference type="OrthoDB" id="5381598at2"/>
<keyword evidence="1" id="KW-1133">Transmembrane helix</keyword>
<keyword evidence="1" id="KW-0472">Membrane</keyword>
<comment type="caution">
    <text evidence="2">The sequence shown here is derived from an EMBL/GenBank/DDBJ whole genome shotgun (WGS) entry which is preliminary data.</text>
</comment>
<dbReference type="PATRIC" id="fig|394096.3.peg.5232"/>
<keyword evidence="3" id="KW-1185">Reference proteome</keyword>
<dbReference type="STRING" id="394096.DB31_0886"/>
<organism evidence="2 3">
    <name type="scientific">Hyalangium minutum</name>
    <dbReference type="NCBI Taxonomy" id="394096"/>
    <lineage>
        <taxon>Bacteria</taxon>
        <taxon>Pseudomonadati</taxon>
        <taxon>Myxococcota</taxon>
        <taxon>Myxococcia</taxon>
        <taxon>Myxococcales</taxon>
        <taxon>Cystobacterineae</taxon>
        <taxon>Archangiaceae</taxon>
        <taxon>Hyalangium</taxon>
    </lineage>
</organism>
<sequence>MTVRREAAGRSPLALRLIHAAVFLAFAAGVVAAAVPEWQHAVFALGRPFHVGSPPRVLLVLGSVVAVAGAAALLGALVRGRSAPLAVSWLILGGAGAALMGAAGSSHPERPSELSANTALIVTGQRVQLTMVDRLQERGEVPVSPGPWQEALDRATQAQRLFFTRTFQRVPPQVIPVQTPEAVPQTLLPGALLLFVSPDGASFELRLVGLSEGLPQVLRDDTGGPVVLRGLYNPNLPASSGP</sequence>
<evidence type="ECO:0000313" key="3">
    <source>
        <dbReference type="Proteomes" id="UP000028725"/>
    </source>
</evidence>
<dbReference type="Proteomes" id="UP000028725">
    <property type="component" value="Unassembled WGS sequence"/>
</dbReference>
<keyword evidence="1" id="KW-0812">Transmembrane</keyword>
<proteinExistence type="predicted"/>
<feature type="transmembrane region" description="Helical" evidence="1">
    <location>
        <begin position="85"/>
        <end position="104"/>
    </location>
</feature>
<gene>
    <name evidence="2" type="ORF">DB31_0886</name>
</gene>
<accession>A0A085WFF0</accession>
<evidence type="ECO:0000313" key="2">
    <source>
        <dbReference type="EMBL" id="KFE66413.1"/>
    </source>
</evidence>
<reference evidence="2 3" key="1">
    <citation type="submission" date="2014-04" db="EMBL/GenBank/DDBJ databases">
        <title>Genome assembly of Hyalangium minutum DSM 14724.</title>
        <authorList>
            <person name="Sharma G."/>
            <person name="Subramanian S."/>
        </authorList>
    </citation>
    <scope>NUCLEOTIDE SEQUENCE [LARGE SCALE GENOMIC DNA]</scope>
    <source>
        <strain evidence="2 3">DSM 14724</strain>
    </source>
</reference>
<dbReference type="EMBL" id="JMCB01000010">
    <property type="protein sequence ID" value="KFE66413.1"/>
    <property type="molecule type" value="Genomic_DNA"/>
</dbReference>
<name>A0A085WFF0_9BACT</name>